<reference evidence="2" key="1">
    <citation type="submission" date="2019-04" db="EMBL/GenBank/DDBJ databases">
        <title>Friends and foes A comparative genomics studyof 23 Aspergillus species from section Flavi.</title>
        <authorList>
            <consortium name="DOE Joint Genome Institute"/>
            <person name="Kjaerbolling I."/>
            <person name="Vesth T."/>
            <person name="Frisvad J.C."/>
            <person name="Nybo J.L."/>
            <person name="Theobald S."/>
            <person name="Kildgaard S."/>
            <person name="Isbrandt T."/>
            <person name="Kuo A."/>
            <person name="Sato A."/>
            <person name="Lyhne E.K."/>
            <person name="Kogle M.E."/>
            <person name="Wiebenga A."/>
            <person name="Kun R.S."/>
            <person name="Lubbers R.J."/>
            <person name="Makela M.R."/>
            <person name="Barry K."/>
            <person name="Chovatia M."/>
            <person name="Clum A."/>
            <person name="Daum C."/>
            <person name="Haridas S."/>
            <person name="He G."/>
            <person name="LaButti K."/>
            <person name="Lipzen A."/>
            <person name="Mondo S."/>
            <person name="Riley R."/>
            <person name="Salamov A."/>
            <person name="Simmons B.A."/>
            <person name="Magnuson J.K."/>
            <person name="Henrissat B."/>
            <person name="Mortensen U.H."/>
            <person name="Larsen T.O."/>
            <person name="Devries R.P."/>
            <person name="Grigoriev I.V."/>
            <person name="Machida M."/>
            <person name="Baker S.E."/>
            <person name="Andersen M.R."/>
        </authorList>
    </citation>
    <scope>NUCLEOTIDE SEQUENCE [LARGE SCALE GENOMIC DNA]</scope>
    <source>
        <strain evidence="2">IBT 14317</strain>
    </source>
</reference>
<feature type="transmembrane region" description="Helical" evidence="1">
    <location>
        <begin position="31"/>
        <end position="52"/>
    </location>
</feature>
<dbReference type="Proteomes" id="UP000326877">
    <property type="component" value="Unassembled WGS sequence"/>
</dbReference>
<sequence length="77" mass="8945">MYLDQFLKIPFLGLIFGPYSVSFNNNGHWRACFLVLACYYWQSLLCIIPITLTTHLVNLSLHKAVYPPQDNLLIRSK</sequence>
<dbReference type="AlphaFoldDB" id="A0A5N7CQY1"/>
<keyword evidence="1" id="KW-0812">Transmembrane</keyword>
<evidence type="ECO:0000313" key="2">
    <source>
        <dbReference type="EMBL" id="KAE8396329.1"/>
    </source>
</evidence>
<proteinExistence type="predicted"/>
<dbReference type="EMBL" id="ML735215">
    <property type="protein sequence ID" value="KAE8396329.1"/>
    <property type="molecule type" value="Genomic_DNA"/>
</dbReference>
<keyword evidence="1" id="KW-1133">Transmembrane helix</keyword>
<feature type="transmembrane region" description="Helical" evidence="1">
    <location>
        <begin position="6"/>
        <end position="24"/>
    </location>
</feature>
<accession>A0A5N7CQY1</accession>
<protein>
    <submittedName>
        <fullName evidence="2">Uncharacterized protein</fullName>
    </submittedName>
</protein>
<keyword evidence="1" id="KW-0472">Membrane</keyword>
<organism evidence="2">
    <name type="scientific">Petromyces alliaceus</name>
    <name type="common">Aspergillus alliaceus</name>
    <dbReference type="NCBI Taxonomy" id="209559"/>
    <lineage>
        <taxon>Eukaryota</taxon>
        <taxon>Fungi</taxon>
        <taxon>Dikarya</taxon>
        <taxon>Ascomycota</taxon>
        <taxon>Pezizomycotina</taxon>
        <taxon>Eurotiomycetes</taxon>
        <taxon>Eurotiomycetidae</taxon>
        <taxon>Eurotiales</taxon>
        <taxon>Aspergillaceae</taxon>
        <taxon>Aspergillus</taxon>
        <taxon>Aspergillus subgen. Circumdati</taxon>
    </lineage>
</organism>
<gene>
    <name evidence="2" type="ORF">BDV23DRAFT_143859</name>
</gene>
<name>A0A5N7CQY1_PETAA</name>
<evidence type="ECO:0000256" key="1">
    <source>
        <dbReference type="SAM" id="Phobius"/>
    </source>
</evidence>